<feature type="binding site" evidence="3">
    <location>
        <position position="90"/>
    </location>
    <ligand>
        <name>Mg(2+)</name>
        <dbReference type="ChEBI" id="CHEBI:18420"/>
        <label>2</label>
    </ligand>
</feature>
<gene>
    <name evidence="5" type="ordered locus">Sulac_0013</name>
</gene>
<keyword evidence="3 4" id="KW-0460">Magnesium</keyword>
<dbReference type="STRING" id="679936.Sulac_0013"/>
<feature type="binding site" evidence="3">
    <location>
        <position position="69"/>
    </location>
    <ligand>
        <name>Mg(2+)</name>
        <dbReference type="ChEBI" id="CHEBI:18420"/>
        <label>1</label>
        <note>catalytic</note>
    </ligand>
</feature>
<comment type="cofactor">
    <cofactor evidence="2 3 4">
        <name>Mg(2+)</name>
        <dbReference type="ChEBI" id="CHEBI:18420"/>
    </cofactor>
</comment>
<dbReference type="PRINTS" id="PR00377">
    <property type="entry name" value="IMPHPHTASES"/>
</dbReference>
<dbReference type="GO" id="GO:0008934">
    <property type="term" value="F:inositol monophosphate 1-phosphatase activity"/>
    <property type="evidence" value="ECO:0007669"/>
    <property type="project" value="InterPro"/>
</dbReference>
<evidence type="ECO:0000313" key="5">
    <source>
        <dbReference type="EMBL" id="AEW03590.1"/>
    </source>
</evidence>
<evidence type="ECO:0000256" key="4">
    <source>
        <dbReference type="RuleBase" id="RU364068"/>
    </source>
</evidence>
<sequence length="270" mass="30675">MNEDHLRVMIAREIKSLGQKWRKRWHKNHGFSVDEKAPNDYVTSWDYVIQKELISVITEALPNSGVLSEELNDTSALPNYEVSWILDPIDGTANLMHHHPHFAISLALAVYEEIRIGWVYDFLRDELFTATRGCGAWLNNRRIHVSTTKELRHALVAIGTKVIKSDADVLSRWNPIFQKTQALRLAGSAALDLAWIACGRLDGYVEEQVFPWDWAAGHLIVLESTGLVTTWNMAEPSLRMHEQTLVAGNTWIHNELKPLIPALKNDIPSV</sequence>
<name>G8TV09_SULAD</name>
<reference evidence="6" key="1">
    <citation type="submission" date="2011-12" db="EMBL/GenBank/DDBJ databases">
        <title>The complete genome of chromosome of Sulfobacillus acidophilus DSM 10332.</title>
        <authorList>
            <person name="Lucas S."/>
            <person name="Han J."/>
            <person name="Lapidus A."/>
            <person name="Bruce D."/>
            <person name="Goodwin L."/>
            <person name="Pitluck S."/>
            <person name="Peters L."/>
            <person name="Kyrpides N."/>
            <person name="Mavromatis K."/>
            <person name="Ivanova N."/>
            <person name="Mikhailova N."/>
            <person name="Chertkov O."/>
            <person name="Saunders E."/>
            <person name="Detter J.C."/>
            <person name="Tapia R."/>
            <person name="Han C."/>
            <person name="Land M."/>
            <person name="Hauser L."/>
            <person name="Markowitz V."/>
            <person name="Cheng J.-F."/>
            <person name="Hugenholtz P."/>
            <person name="Woyke T."/>
            <person name="Wu D."/>
            <person name="Pukall R."/>
            <person name="Gehrich-Schroeter G."/>
            <person name="Schneider S."/>
            <person name="Klenk H.-P."/>
            <person name="Eisen J.A."/>
        </authorList>
    </citation>
    <scope>NUCLEOTIDE SEQUENCE [LARGE SCALE GENOMIC DNA]</scope>
    <source>
        <strain evidence="6">ATCC 700253 / DSM 10332 / NAL</strain>
    </source>
</reference>
<dbReference type="PATRIC" id="fig|679936.5.peg.14"/>
<feature type="binding site" evidence="3">
    <location>
        <position position="213"/>
    </location>
    <ligand>
        <name>Mg(2+)</name>
        <dbReference type="ChEBI" id="CHEBI:18420"/>
        <label>1</label>
        <note>catalytic</note>
    </ligand>
</feature>
<evidence type="ECO:0000313" key="6">
    <source>
        <dbReference type="Proteomes" id="UP000005439"/>
    </source>
</evidence>
<keyword evidence="4" id="KW-0378">Hydrolase</keyword>
<dbReference type="KEGG" id="sap:Sulac_0013"/>
<dbReference type="PANTHER" id="PTHR20854:SF4">
    <property type="entry name" value="INOSITOL-1-MONOPHOSPHATASE-RELATED"/>
    <property type="match status" value="1"/>
</dbReference>
<dbReference type="Pfam" id="PF00459">
    <property type="entry name" value="Inositol_P"/>
    <property type="match status" value="1"/>
</dbReference>
<protein>
    <recommendedName>
        <fullName evidence="4">Inositol-1-monophosphatase</fullName>
        <ecNumber evidence="4">3.1.3.25</ecNumber>
    </recommendedName>
</protein>
<comment type="catalytic activity">
    <reaction evidence="1 4">
        <text>a myo-inositol phosphate + H2O = myo-inositol + phosphate</text>
        <dbReference type="Rhea" id="RHEA:24056"/>
        <dbReference type="ChEBI" id="CHEBI:15377"/>
        <dbReference type="ChEBI" id="CHEBI:17268"/>
        <dbReference type="ChEBI" id="CHEBI:43474"/>
        <dbReference type="ChEBI" id="CHEBI:84139"/>
        <dbReference type="EC" id="3.1.3.25"/>
    </reaction>
</comment>
<dbReference type="CDD" id="cd01639">
    <property type="entry name" value="IMPase"/>
    <property type="match status" value="1"/>
</dbReference>
<comment type="similarity">
    <text evidence="4">Belongs to the inositol monophosphatase superfamily.</text>
</comment>
<dbReference type="SUPFAM" id="SSF56655">
    <property type="entry name" value="Carbohydrate phosphatase"/>
    <property type="match status" value="1"/>
</dbReference>
<evidence type="ECO:0000256" key="3">
    <source>
        <dbReference type="PIRSR" id="PIRSR600760-2"/>
    </source>
</evidence>
<dbReference type="InterPro" id="IPR000760">
    <property type="entry name" value="Inositol_monophosphatase-like"/>
</dbReference>
<reference evidence="5 6" key="2">
    <citation type="journal article" date="2012" name="Stand. Genomic Sci.">
        <title>Complete genome sequence of the moderately thermophilic mineral-sulfide-oxidizing firmicute Sulfobacillus acidophilus type strain (NAL(T)).</title>
        <authorList>
            <person name="Anderson I."/>
            <person name="Chertkov O."/>
            <person name="Chen A."/>
            <person name="Saunders E."/>
            <person name="Lapidus A."/>
            <person name="Nolan M."/>
            <person name="Lucas S."/>
            <person name="Hammon N."/>
            <person name="Deshpande S."/>
            <person name="Cheng J.F."/>
            <person name="Han C."/>
            <person name="Tapia R."/>
            <person name="Goodwin L.A."/>
            <person name="Pitluck S."/>
            <person name="Liolios K."/>
            <person name="Pagani I."/>
            <person name="Ivanova N."/>
            <person name="Mikhailova N."/>
            <person name="Pati A."/>
            <person name="Palaniappan K."/>
            <person name="Land M."/>
            <person name="Pan C."/>
            <person name="Rohde M."/>
            <person name="Pukall R."/>
            <person name="Goker M."/>
            <person name="Detter J.C."/>
            <person name="Woyke T."/>
            <person name="Bristow J."/>
            <person name="Eisen J.A."/>
            <person name="Markowitz V."/>
            <person name="Hugenholtz P."/>
            <person name="Kyrpides N.C."/>
            <person name="Klenk H.P."/>
            <person name="Mavromatis K."/>
        </authorList>
    </citation>
    <scope>NUCLEOTIDE SEQUENCE [LARGE SCALE GENOMIC DNA]</scope>
    <source>
        <strain evidence="6">ATCC 700253 / DSM 10332 / NAL</strain>
    </source>
</reference>
<dbReference type="EC" id="3.1.3.25" evidence="4"/>
<dbReference type="PANTHER" id="PTHR20854">
    <property type="entry name" value="INOSITOL MONOPHOSPHATASE"/>
    <property type="match status" value="1"/>
</dbReference>
<dbReference type="GO" id="GO:0007165">
    <property type="term" value="P:signal transduction"/>
    <property type="evidence" value="ECO:0007669"/>
    <property type="project" value="TreeGrafter"/>
</dbReference>
<evidence type="ECO:0000256" key="1">
    <source>
        <dbReference type="ARBA" id="ARBA00001033"/>
    </source>
</evidence>
<dbReference type="AlphaFoldDB" id="G8TV09"/>
<dbReference type="Proteomes" id="UP000005439">
    <property type="component" value="Chromosome"/>
</dbReference>
<keyword evidence="6" id="KW-1185">Reference proteome</keyword>
<keyword evidence="3 4" id="KW-0479">Metal-binding</keyword>
<dbReference type="InterPro" id="IPR033942">
    <property type="entry name" value="IMPase"/>
</dbReference>
<dbReference type="Gene3D" id="3.30.540.10">
    <property type="entry name" value="Fructose-1,6-Bisphosphatase, subunit A, domain 1"/>
    <property type="match status" value="1"/>
</dbReference>
<feature type="binding site" evidence="3">
    <location>
        <position position="87"/>
    </location>
    <ligand>
        <name>Mg(2+)</name>
        <dbReference type="ChEBI" id="CHEBI:18420"/>
        <label>1</label>
        <note>catalytic</note>
    </ligand>
</feature>
<dbReference type="GO" id="GO:0006020">
    <property type="term" value="P:inositol metabolic process"/>
    <property type="evidence" value="ECO:0007669"/>
    <property type="project" value="TreeGrafter"/>
</dbReference>
<feature type="binding site" evidence="3">
    <location>
        <position position="89"/>
    </location>
    <ligand>
        <name>Mg(2+)</name>
        <dbReference type="ChEBI" id="CHEBI:18420"/>
        <label>1</label>
        <note>catalytic</note>
    </ligand>
</feature>
<evidence type="ECO:0000256" key="2">
    <source>
        <dbReference type="ARBA" id="ARBA00001946"/>
    </source>
</evidence>
<accession>G8TV09</accession>
<dbReference type="GO" id="GO:0046872">
    <property type="term" value="F:metal ion binding"/>
    <property type="evidence" value="ECO:0007669"/>
    <property type="project" value="UniProtKB-KW"/>
</dbReference>
<proteinExistence type="inferred from homology"/>
<dbReference type="HOGENOM" id="CLU_044118_0_3_9"/>
<dbReference type="Gene3D" id="3.40.190.80">
    <property type="match status" value="1"/>
</dbReference>
<dbReference type="EMBL" id="CP003179">
    <property type="protein sequence ID" value="AEW03590.1"/>
    <property type="molecule type" value="Genomic_DNA"/>
</dbReference>
<organism evidence="5 6">
    <name type="scientific">Sulfobacillus acidophilus (strain ATCC 700253 / DSM 10332 / NAL)</name>
    <dbReference type="NCBI Taxonomy" id="679936"/>
    <lineage>
        <taxon>Bacteria</taxon>
        <taxon>Bacillati</taxon>
        <taxon>Bacillota</taxon>
        <taxon>Clostridia</taxon>
        <taxon>Eubacteriales</taxon>
        <taxon>Clostridiales Family XVII. Incertae Sedis</taxon>
        <taxon>Sulfobacillus</taxon>
    </lineage>
</organism>